<gene>
    <name evidence="1" type="ORF">HNQ39_001128</name>
</gene>
<dbReference type="PANTHER" id="PTHR42860:SF1">
    <property type="entry name" value="VITAMIN B12-BINDING PROTEIN"/>
    <property type="match status" value="1"/>
</dbReference>
<sequence>MISETLGAVAAAITAAWEPTAKKTAAQESRPRTLVLAAVNPPRTLGLWERELLIAAGATGLANPEAHDLTAAELTAFAPEVIVIVGEDTEGLTELEGWFALPAVTEHEVYLVEPAYISEVGEGLAEAARVLATILHPDIFTQMLPSFSVQLAPLELFTPPSPDDAESDG</sequence>
<evidence type="ECO:0000313" key="2">
    <source>
        <dbReference type="Proteomes" id="UP000520814"/>
    </source>
</evidence>
<dbReference type="PANTHER" id="PTHR42860">
    <property type="entry name" value="VITAMIN B12-BINDING PROTEIN"/>
    <property type="match status" value="1"/>
</dbReference>
<dbReference type="InterPro" id="IPR051030">
    <property type="entry name" value="Vitamin_B12-ABC_binding"/>
</dbReference>
<proteinExistence type="predicted"/>
<name>A0A7W9W5T0_ARMRO</name>
<dbReference type="RefSeq" id="WP_184192974.1">
    <property type="nucleotide sequence ID" value="NZ_JACHGW010000001.1"/>
</dbReference>
<organism evidence="1 2">
    <name type="scientific">Armatimonas rosea</name>
    <dbReference type="NCBI Taxonomy" id="685828"/>
    <lineage>
        <taxon>Bacteria</taxon>
        <taxon>Bacillati</taxon>
        <taxon>Armatimonadota</taxon>
        <taxon>Armatimonadia</taxon>
        <taxon>Armatimonadales</taxon>
        <taxon>Armatimonadaceae</taxon>
        <taxon>Armatimonas</taxon>
    </lineage>
</organism>
<evidence type="ECO:0000313" key="1">
    <source>
        <dbReference type="EMBL" id="MBB6049366.1"/>
    </source>
</evidence>
<comment type="caution">
    <text evidence="1">The sequence shown here is derived from an EMBL/GenBank/DDBJ whole genome shotgun (WGS) entry which is preliminary data.</text>
</comment>
<reference evidence="1 2" key="1">
    <citation type="submission" date="2020-08" db="EMBL/GenBank/DDBJ databases">
        <title>Genomic Encyclopedia of Type Strains, Phase IV (KMG-IV): sequencing the most valuable type-strain genomes for metagenomic binning, comparative biology and taxonomic classification.</title>
        <authorList>
            <person name="Goeker M."/>
        </authorList>
    </citation>
    <scope>NUCLEOTIDE SEQUENCE [LARGE SCALE GENOMIC DNA]</scope>
    <source>
        <strain evidence="1 2">DSM 23562</strain>
    </source>
</reference>
<dbReference type="AlphaFoldDB" id="A0A7W9W5T0"/>
<dbReference type="EMBL" id="JACHGW010000001">
    <property type="protein sequence ID" value="MBB6049366.1"/>
    <property type="molecule type" value="Genomic_DNA"/>
</dbReference>
<dbReference type="Proteomes" id="UP000520814">
    <property type="component" value="Unassembled WGS sequence"/>
</dbReference>
<keyword evidence="2" id="KW-1185">Reference proteome</keyword>
<protein>
    <submittedName>
        <fullName evidence="1">ABC-type Fe3+-hydroxamate transport system substrate-binding protein</fullName>
    </submittedName>
</protein>
<dbReference type="SUPFAM" id="SSF53807">
    <property type="entry name" value="Helical backbone' metal receptor"/>
    <property type="match status" value="1"/>
</dbReference>
<accession>A0A7W9W5T0</accession>
<dbReference type="Gene3D" id="3.40.50.1980">
    <property type="entry name" value="Nitrogenase molybdenum iron protein domain"/>
    <property type="match status" value="1"/>
</dbReference>